<keyword evidence="3" id="KW-1185">Reference proteome</keyword>
<gene>
    <name evidence="2" type="ORF">H8L47_27940</name>
</gene>
<evidence type="ECO:0000256" key="1">
    <source>
        <dbReference type="SAM" id="Phobius"/>
    </source>
</evidence>
<keyword evidence="1" id="KW-1133">Transmembrane helix</keyword>
<keyword evidence="1" id="KW-0472">Membrane</keyword>
<reference evidence="2 3" key="1">
    <citation type="submission" date="2020-08" db="EMBL/GenBank/DDBJ databases">
        <title>Novel species isolated from subtropical streams in China.</title>
        <authorList>
            <person name="Lu H."/>
        </authorList>
    </citation>
    <scope>NUCLEOTIDE SEQUENCE [LARGE SCALE GENOMIC DNA]</scope>
    <source>
        <strain evidence="2 3">NL8W</strain>
    </source>
</reference>
<evidence type="ECO:0000313" key="3">
    <source>
        <dbReference type="Proteomes" id="UP000646911"/>
    </source>
</evidence>
<name>A0ABR6ZI97_9BURK</name>
<dbReference type="RefSeq" id="WP_186957111.1">
    <property type="nucleotide sequence ID" value="NZ_JACOFX010000032.1"/>
</dbReference>
<keyword evidence="1" id="KW-0812">Transmembrane</keyword>
<dbReference type="EMBL" id="JACOFX010000032">
    <property type="protein sequence ID" value="MBC3911399.1"/>
    <property type="molecule type" value="Genomic_DNA"/>
</dbReference>
<evidence type="ECO:0008006" key="4">
    <source>
        <dbReference type="Google" id="ProtNLM"/>
    </source>
</evidence>
<protein>
    <recommendedName>
        <fullName evidence="4">DUF1496 domain-containing protein</fullName>
    </recommendedName>
</protein>
<feature type="transmembrane region" description="Helical" evidence="1">
    <location>
        <begin position="142"/>
        <end position="163"/>
    </location>
</feature>
<proteinExistence type="predicted"/>
<organism evidence="2 3">
    <name type="scientific">Undibacterium umbellatum</name>
    <dbReference type="NCBI Taxonomy" id="2762300"/>
    <lineage>
        <taxon>Bacteria</taxon>
        <taxon>Pseudomonadati</taxon>
        <taxon>Pseudomonadota</taxon>
        <taxon>Betaproteobacteria</taxon>
        <taxon>Burkholderiales</taxon>
        <taxon>Oxalobacteraceae</taxon>
        <taxon>Undibacterium</taxon>
    </lineage>
</organism>
<sequence>MTEKNEIKGDVGQLVMGDSNVGTSLNNVVNLNMGGDEEKNLTWLQRNEITKKVKKLSSVSGLSALKIYRELLNKFGADKMDNFPRNKFNEACEYIETKLAEFEDENLEQDMPDDQQTTLIQEVPCKNCQANSVLLKKTNFKLHVLFGLMVLMMITEAVFLMVASPAKASQERLTIDRPVEQSCHYDGKIHSIGSTVRMADGIIRQCMDAPSDAPSYWVLLSKGKL</sequence>
<comment type="caution">
    <text evidence="2">The sequence shown here is derived from an EMBL/GenBank/DDBJ whole genome shotgun (WGS) entry which is preliminary data.</text>
</comment>
<accession>A0ABR6ZI97</accession>
<evidence type="ECO:0000313" key="2">
    <source>
        <dbReference type="EMBL" id="MBC3911399.1"/>
    </source>
</evidence>
<dbReference type="Proteomes" id="UP000646911">
    <property type="component" value="Unassembled WGS sequence"/>
</dbReference>